<dbReference type="EMBL" id="MK072402">
    <property type="protein sequence ID" value="AYV84260.1"/>
    <property type="molecule type" value="Genomic_DNA"/>
</dbReference>
<proteinExistence type="predicted"/>
<reference evidence="1" key="1">
    <citation type="submission" date="2018-10" db="EMBL/GenBank/DDBJ databases">
        <title>Hidden diversity of soil giant viruses.</title>
        <authorList>
            <person name="Schulz F."/>
            <person name="Alteio L."/>
            <person name="Goudeau D."/>
            <person name="Ryan E.M."/>
            <person name="Malmstrom R.R."/>
            <person name="Blanchard J."/>
            <person name="Woyke T."/>
        </authorList>
    </citation>
    <scope>NUCLEOTIDE SEQUENCE</scope>
    <source>
        <strain evidence="1">HYV1</strain>
    </source>
</reference>
<sequence>MRMGTKSFPRGPRWMISPGLTVFPFRIPLITTPMPIGLKTCSM</sequence>
<evidence type="ECO:0000313" key="1">
    <source>
        <dbReference type="EMBL" id="AYV84260.1"/>
    </source>
</evidence>
<organism evidence="1">
    <name type="scientific">Hyperionvirus sp</name>
    <dbReference type="NCBI Taxonomy" id="2487770"/>
    <lineage>
        <taxon>Viruses</taxon>
        <taxon>Varidnaviria</taxon>
        <taxon>Bamfordvirae</taxon>
        <taxon>Nucleocytoviricota</taxon>
        <taxon>Megaviricetes</taxon>
        <taxon>Imitervirales</taxon>
        <taxon>Mimiviridae</taxon>
        <taxon>Klosneuvirinae</taxon>
    </lineage>
</organism>
<protein>
    <submittedName>
        <fullName evidence="1">Uncharacterized protein</fullName>
    </submittedName>
</protein>
<gene>
    <name evidence="1" type="ORF">Hyperionvirus20_38</name>
</gene>
<name>A0A3G5AAI8_9VIRU</name>
<accession>A0A3G5AAI8</accession>